<name>F5YQH2_TREPZ</name>
<dbReference type="OrthoDB" id="9800516at2"/>
<dbReference type="CDD" id="cd03135">
    <property type="entry name" value="GATase1_DJ-1"/>
    <property type="match status" value="1"/>
</dbReference>
<dbReference type="KEGG" id="tpi:TREPR_2765"/>
<reference evidence="3" key="1">
    <citation type="submission" date="2009-12" db="EMBL/GenBank/DDBJ databases">
        <title>Complete sequence of Treponema primitia strain ZAS-2.</title>
        <authorList>
            <person name="Tetu S.G."/>
            <person name="Matson E."/>
            <person name="Ren Q."/>
            <person name="Seshadri R."/>
            <person name="Elbourne L."/>
            <person name="Hassan K.A."/>
            <person name="Durkin A."/>
            <person name="Radune D."/>
            <person name="Mohamoud Y."/>
            <person name="Shay R."/>
            <person name="Jin S."/>
            <person name="Zhang X."/>
            <person name="Lucey K."/>
            <person name="Ballor N.R."/>
            <person name="Ottesen E."/>
            <person name="Rosenthal R."/>
            <person name="Allen A."/>
            <person name="Leadbetter J.R."/>
            <person name="Paulsen I.T."/>
        </authorList>
    </citation>
    <scope>NUCLEOTIDE SEQUENCE [LARGE SCALE GENOMIC DNA]</scope>
    <source>
        <strain evidence="3">ATCC BAA-887 / DSM 12427 / ZAS-2</strain>
    </source>
</reference>
<dbReference type="HOGENOM" id="CLU_000445_44_2_12"/>
<proteinExistence type="predicted"/>
<dbReference type="eggNOG" id="COG0693">
    <property type="taxonomic scope" value="Bacteria"/>
</dbReference>
<protein>
    <submittedName>
        <fullName evidence="2">Protein ThiJ</fullName>
    </submittedName>
</protein>
<dbReference type="Gene3D" id="3.40.50.880">
    <property type="match status" value="1"/>
</dbReference>
<evidence type="ECO:0000313" key="3">
    <source>
        <dbReference type="Proteomes" id="UP000009223"/>
    </source>
</evidence>
<dbReference type="Pfam" id="PF01965">
    <property type="entry name" value="DJ-1_PfpI"/>
    <property type="match status" value="1"/>
</dbReference>
<sequence length="189" mass="19427">MLKKAIVFLADGLEEVEAITPIDYLRRAGVEVTTVSIGSGEQVMGSHKIPIAADTTLEKLHVQGKDAAADWDAVVLPGGGVGSENLAASPGVGGFLKEMAGAGKLVCAICAAPAVVLAPLGLLQGRRFTCYPGMEDRVRGAQWSGDRVVIDGLFITSRGAGTAGEFARGIIGKLVGQAEADKLAESVLL</sequence>
<dbReference type="PANTHER" id="PTHR48094:SF12">
    <property type="entry name" value="PARKINSON DISEASE PROTEIN 7 HOMOLOG"/>
    <property type="match status" value="1"/>
</dbReference>
<reference evidence="2 3" key="2">
    <citation type="journal article" date="2011" name="ISME J.">
        <title>RNA-seq reveals cooperative metabolic interactions between two termite-gut spirochete species in co-culture.</title>
        <authorList>
            <person name="Rosenthal A.Z."/>
            <person name="Matson E.G."/>
            <person name="Eldar A."/>
            <person name="Leadbetter J.R."/>
        </authorList>
    </citation>
    <scope>NUCLEOTIDE SEQUENCE [LARGE SCALE GENOMIC DNA]</scope>
    <source>
        <strain evidence="3">ATCC BAA-887 / DSM 12427 / ZAS-2</strain>
    </source>
</reference>
<dbReference type="InterPro" id="IPR006287">
    <property type="entry name" value="DJ-1"/>
</dbReference>
<dbReference type="STRING" id="545694.TREPR_2765"/>
<dbReference type="SUPFAM" id="SSF52317">
    <property type="entry name" value="Class I glutamine amidotransferase-like"/>
    <property type="match status" value="1"/>
</dbReference>
<dbReference type="InterPro" id="IPR002818">
    <property type="entry name" value="DJ-1/PfpI"/>
</dbReference>
<accession>F5YQH2</accession>
<dbReference type="InterPro" id="IPR050325">
    <property type="entry name" value="Prot/Nucl_acid_deglycase"/>
</dbReference>
<evidence type="ECO:0000313" key="2">
    <source>
        <dbReference type="EMBL" id="AEF86959.1"/>
    </source>
</evidence>
<dbReference type="Proteomes" id="UP000009223">
    <property type="component" value="Chromosome"/>
</dbReference>
<evidence type="ECO:0000259" key="1">
    <source>
        <dbReference type="Pfam" id="PF01965"/>
    </source>
</evidence>
<dbReference type="EMBL" id="CP001843">
    <property type="protein sequence ID" value="AEF86959.1"/>
    <property type="molecule type" value="Genomic_DNA"/>
</dbReference>
<organism evidence="2 3">
    <name type="scientific">Treponema primitia (strain ATCC BAA-887 / DSM 12427 / ZAS-2)</name>
    <dbReference type="NCBI Taxonomy" id="545694"/>
    <lineage>
        <taxon>Bacteria</taxon>
        <taxon>Pseudomonadati</taxon>
        <taxon>Spirochaetota</taxon>
        <taxon>Spirochaetia</taxon>
        <taxon>Spirochaetales</taxon>
        <taxon>Treponemataceae</taxon>
        <taxon>Treponema</taxon>
    </lineage>
</organism>
<dbReference type="RefSeq" id="WP_015707465.1">
    <property type="nucleotide sequence ID" value="NC_015578.1"/>
</dbReference>
<dbReference type="GO" id="GO:0005737">
    <property type="term" value="C:cytoplasm"/>
    <property type="evidence" value="ECO:0007669"/>
    <property type="project" value="TreeGrafter"/>
</dbReference>
<gene>
    <name evidence="2" type="ordered locus">TREPR_2765</name>
</gene>
<keyword evidence="3" id="KW-1185">Reference proteome</keyword>
<feature type="domain" description="DJ-1/PfpI" evidence="1">
    <location>
        <begin position="3"/>
        <end position="171"/>
    </location>
</feature>
<dbReference type="NCBIfam" id="TIGR01383">
    <property type="entry name" value="not_thiJ"/>
    <property type="match status" value="1"/>
</dbReference>
<dbReference type="AlphaFoldDB" id="F5YQH2"/>
<dbReference type="InterPro" id="IPR029062">
    <property type="entry name" value="Class_I_gatase-like"/>
</dbReference>
<dbReference type="PANTHER" id="PTHR48094">
    <property type="entry name" value="PROTEIN/NUCLEIC ACID DEGLYCASE DJ-1-RELATED"/>
    <property type="match status" value="1"/>
</dbReference>